<dbReference type="InterPro" id="IPR018201">
    <property type="entry name" value="Ketoacyl_synth_AS"/>
</dbReference>
<dbReference type="SUPFAM" id="SSF51735">
    <property type="entry name" value="NAD(P)-binding Rossmann-fold domains"/>
    <property type="match status" value="1"/>
</dbReference>
<dbReference type="Gene3D" id="2.30.38.10">
    <property type="entry name" value="Luciferase, Domain 3"/>
    <property type="match status" value="1"/>
</dbReference>
<comment type="similarity">
    <text evidence="11">In the C-terminal section; belongs to the NRP synthetase family.</text>
</comment>
<evidence type="ECO:0000256" key="5">
    <source>
        <dbReference type="ARBA" id="ARBA00022450"/>
    </source>
</evidence>
<dbReference type="CDD" id="cd19535">
    <property type="entry name" value="Cyc_NRPS"/>
    <property type="match status" value="1"/>
</dbReference>
<dbReference type="Pfam" id="PF02801">
    <property type="entry name" value="Ketoacyl-synt_C"/>
    <property type="match status" value="1"/>
</dbReference>
<dbReference type="InterPro" id="IPR010071">
    <property type="entry name" value="AA_adenyl_dom"/>
</dbReference>
<evidence type="ECO:0000256" key="7">
    <source>
        <dbReference type="ARBA" id="ARBA00022598"/>
    </source>
</evidence>
<dbReference type="PROSITE" id="PS52004">
    <property type="entry name" value="KS3_2"/>
    <property type="match status" value="1"/>
</dbReference>
<evidence type="ECO:0000259" key="14">
    <source>
        <dbReference type="PROSITE" id="PS52004"/>
    </source>
</evidence>
<dbReference type="Pfam" id="PF00550">
    <property type="entry name" value="PP-binding"/>
    <property type="match status" value="2"/>
</dbReference>
<reference evidence="15 16" key="1">
    <citation type="submission" date="2024-06" db="EMBL/GenBank/DDBJ databases">
        <title>The Natural Products Discovery Center: Release of the First 8490 Sequenced Strains for Exploring Actinobacteria Biosynthetic Diversity.</title>
        <authorList>
            <person name="Kalkreuter E."/>
            <person name="Kautsar S.A."/>
            <person name="Yang D."/>
            <person name="Bader C.D."/>
            <person name="Teijaro C.N."/>
            <person name="Fluegel L."/>
            <person name="Davis C.M."/>
            <person name="Simpson J.R."/>
            <person name="Lauterbach L."/>
            <person name="Steele A.D."/>
            <person name="Gui C."/>
            <person name="Meng S."/>
            <person name="Li G."/>
            <person name="Viehrig K."/>
            <person name="Ye F."/>
            <person name="Su P."/>
            <person name="Kiefer A.F."/>
            <person name="Nichols A."/>
            <person name="Cepeda A.J."/>
            <person name="Yan W."/>
            <person name="Fan B."/>
            <person name="Jiang Y."/>
            <person name="Adhikari A."/>
            <person name="Zheng C.-J."/>
            <person name="Schuster L."/>
            <person name="Cowan T.M."/>
            <person name="Smanski M.J."/>
            <person name="Chevrette M.G."/>
            <person name="De Carvalho L.P.S."/>
            <person name="Shen B."/>
        </authorList>
    </citation>
    <scope>NUCLEOTIDE SEQUENCE [LARGE SCALE GENOMIC DNA]</scope>
    <source>
        <strain evidence="15 16">NPDC000155</strain>
    </source>
</reference>
<evidence type="ECO:0000259" key="13">
    <source>
        <dbReference type="PROSITE" id="PS50075"/>
    </source>
</evidence>
<dbReference type="EMBL" id="JBEPFB010000001">
    <property type="protein sequence ID" value="MER7371190.1"/>
    <property type="molecule type" value="Genomic_DNA"/>
</dbReference>
<gene>
    <name evidence="15" type="ORF">ABT384_00805</name>
</gene>
<keyword evidence="8" id="KW-0808">Transferase</keyword>
<evidence type="ECO:0000256" key="4">
    <source>
        <dbReference type="ARBA" id="ARBA00016743"/>
    </source>
</evidence>
<dbReference type="InterPro" id="IPR014030">
    <property type="entry name" value="Ketoacyl_synth_N"/>
</dbReference>
<dbReference type="Gene3D" id="3.30.559.30">
    <property type="entry name" value="Nonribosomal peptide synthetase, condensation domain"/>
    <property type="match status" value="1"/>
</dbReference>
<keyword evidence="6" id="KW-0597">Phosphoprotein</keyword>
<comment type="cofactor">
    <cofactor evidence="1">
        <name>pantetheine 4'-phosphate</name>
        <dbReference type="ChEBI" id="CHEBI:47942"/>
    </cofactor>
</comment>
<dbReference type="InterPro" id="IPR001242">
    <property type="entry name" value="Condensation_dom"/>
</dbReference>
<dbReference type="PROSITE" id="PS00012">
    <property type="entry name" value="PHOSPHOPANTETHEINE"/>
    <property type="match status" value="1"/>
</dbReference>
<accession>A0ABV1XIA3</accession>
<dbReference type="InterPro" id="IPR032821">
    <property type="entry name" value="PKS_assoc"/>
</dbReference>
<dbReference type="InterPro" id="IPR000873">
    <property type="entry name" value="AMP-dep_synth/lig_dom"/>
</dbReference>
<dbReference type="Gene3D" id="3.30.70.250">
    <property type="entry name" value="Malonyl-CoA ACP transacylase, ACP-binding"/>
    <property type="match status" value="1"/>
</dbReference>
<evidence type="ECO:0000256" key="1">
    <source>
        <dbReference type="ARBA" id="ARBA00001957"/>
    </source>
</evidence>
<dbReference type="PANTHER" id="PTHR43775">
    <property type="entry name" value="FATTY ACID SYNTHASE"/>
    <property type="match status" value="1"/>
</dbReference>
<dbReference type="InterPro" id="IPR036736">
    <property type="entry name" value="ACP-like_sf"/>
</dbReference>
<dbReference type="Gene3D" id="1.10.1200.10">
    <property type="entry name" value="ACP-like"/>
    <property type="match status" value="2"/>
</dbReference>
<comment type="similarity">
    <text evidence="3">Belongs to the ATP-dependent AMP-binding enzyme family. MbtB subfamily.</text>
</comment>
<dbReference type="InterPro" id="IPR020845">
    <property type="entry name" value="AMP-binding_CS"/>
</dbReference>
<protein>
    <recommendedName>
        <fullName evidence="4">Phenyloxazoline synthase MbtB</fullName>
    </recommendedName>
    <alternativeName>
        <fullName evidence="12">Mycobactin synthetase protein B</fullName>
    </alternativeName>
</protein>
<dbReference type="InterPro" id="IPR020841">
    <property type="entry name" value="PKS_Beta-ketoAc_synthase_dom"/>
</dbReference>
<dbReference type="Pfam" id="PF00668">
    <property type="entry name" value="Condensation"/>
    <property type="match status" value="1"/>
</dbReference>
<comment type="caution">
    <text evidence="15">The sequence shown here is derived from an EMBL/GenBank/DDBJ whole genome shotgun (WGS) entry which is preliminary data.</text>
</comment>
<evidence type="ECO:0000313" key="15">
    <source>
        <dbReference type="EMBL" id="MER7371190.1"/>
    </source>
</evidence>
<feature type="domain" description="Carrier" evidence="13">
    <location>
        <begin position="2307"/>
        <end position="2382"/>
    </location>
</feature>
<dbReference type="CDD" id="cd00833">
    <property type="entry name" value="PKS"/>
    <property type="match status" value="1"/>
</dbReference>
<dbReference type="InterPro" id="IPR014043">
    <property type="entry name" value="Acyl_transferase_dom"/>
</dbReference>
<dbReference type="PANTHER" id="PTHR43775:SF37">
    <property type="entry name" value="SI:DKEY-61P9.11"/>
    <property type="match status" value="1"/>
</dbReference>
<proteinExistence type="inferred from homology"/>
<dbReference type="InterPro" id="IPR016036">
    <property type="entry name" value="Malonyl_transacylase_ACP-bd"/>
</dbReference>
<evidence type="ECO:0000256" key="8">
    <source>
        <dbReference type="ARBA" id="ARBA00022679"/>
    </source>
</evidence>
<evidence type="ECO:0000256" key="6">
    <source>
        <dbReference type="ARBA" id="ARBA00022553"/>
    </source>
</evidence>
<evidence type="ECO:0000313" key="16">
    <source>
        <dbReference type="Proteomes" id="UP001486207"/>
    </source>
</evidence>
<dbReference type="Gene3D" id="3.30.559.10">
    <property type="entry name" value="Chloramphenicol acetyltransferase-like domain"/>
    <property type="match status" value="1"/>
</dbReference>
<dbReference type="SMART" id="SM00825">
    <property type="entry name" value="PKS_KS"/>
    <property type="match status" value="1"/>
</dbReference>
<dbReference type="SUPFAM" id="SSF55048">
    <property type="entry name" value="Probable ACP-binding domain of malonyl-CoA ACP transacylase"/>
    <property type="match status" value="1"/>
</dbReference>
<dbReference type="InterPro" id="IPR025110">
    <property type="entry name" value="AMP-bd_C"/>
</dbReference>
<dbReference type="PROSITE" id="PS00455">
    <property type="entry name" value="AMP_BINDING"/>
    <property type="match status" value="1"/>
</dbReference>
<dbReference type="RefSeq" id="WP_190069047.1">
    <property type="nucleotide sequence ID" value="NZ_BNBM01000002.1"/>
</dbReference>
<keyword evidence="16" id="KW-1185">Reference proteome</keyword>
<dbReference type="CDD" id="cd12114">
    <property type="entry name" value="A_NRPS_TlmIV_like"/>
    <property type="match status" value="1"/>
</dbReference>
<evidence type="ECO:0000256" key="3">
    <source>
        <dbReference type="ARBA" id="ARBA00007380"/>
    </source>
</evidence>
<dbReference type="InterPro" id="IPR014031">
    <property type="entry name" value="Ketoacyl_synth_C"/>
</dbReference>
<evidence type="ECO:0000256" key="9">
    <source>
        <dbReference type="ARBA" id="ARBA00023194"/>
    </source>
</evidence>
<dbReference type="Gene3D" id="3.40.366.10">
    <property type="entry name" value="Malonyl-Coenzyme A Acyl Carrier Protein, domain 2"/>
    <property type="match status" value="1"/>
</dbReference>
<dbReference type="Pfam" id="PF00501">
    <property type="entry name" value="AMP-binding"/>
    <property type="match status" value="1"/>
</dbReference>
<evidence type="ECO:0000256" key="12">
    <source>
        <dbReference type="ARBA" id="ARBA00033440"/>
    </source>
</evidence>
<dbReference type="SUPFAM" id="SSF53901">
    <property type="entry name" value="Thiolase-like"/>
    <property type="match status" value="1"/>
</dbReference>
<keyword evidence="5" id="KW-0596">Phosphopantetheine</keyword>
<dbReference type="InterPro" id="IPR006162">
    <property type="entry name" value="Ppantetheine_attach_site"/>
</dbReference>
<dbReference type="Gene3D" id="3.30.300.30">
    <property type="match status" value="1"/>
</dbReference>
<dbReference type="SMART" id="SM00823">
    <property type="entry name" value="PKS_PP"/>
    <property type="match status" value="2"/>
</dbReference>
<dbReference type="PROSITE" id="PS00606">
    <property type="entry name" value="KS3_1"/>
    <property type="match status" value="1"/>
</dbReference>
<dbReference type="Pfam" id="PF00109">
    <property type="entry name" value="ketoacyl-synt"/>
    <property type="match status" value="1"/>
</dbReference>
<dbReference type="SMART" id="SM00827">
    <property type="entry name" value="PKS_AT"/>
    <property type="match status" value="1"/>
</dbReference>
<feature type="domain" description="Carrier" evidence="13">
    <location>
        <begin position="1246"/>
        <end position="1321"/>
    </location>
</feature>
<keyword evidence="10" id="KW-0012">Acyltransferase</keyword>
<dbReference type="Gene3D" id="3.30.70.3290">
    <property type="match status" value="1"/>
</dbReference>
<dbReference type="InterPro" id="IPR001227">
    <property type="entry name" value="Ac_transferase_dom_sf"/>
</dbReference>
<dbReference type="Gene3D" id="3.40.50.980">
    <property type="match status" value="2"/>
</dbReference>
<dbReference type="InterPro" id="IPR023213">
    <property type="entry name" value="CAT-like_dom_sf"/>
</dbReference>
<keyword evidence="7" id="KW-0436">Ligase</keyword>
<dbReference type="InterPro" id="IPR016039">
    <property type="entry name" value="Thiolase-like"/>
</dbReference>
<dbReference type="SUPFAM" id="SSF47336">
    <property type="entry name" value="ACP-like"/>
    <property type="match status" value="2"/>
</dbReference>
<evidence type="ECO:0000256" key="11">
    <source>
        <dbReference type="ARBA" id="ARBA00029443"/>
    </source>
</evidence>
<sequence length="2400" mass="255155">MTTENTEFADDGLPAGAVAVVGMSLRVPGARTLDDFWRNLRDGVESIRTFTDEELLAAGLTPGELDRPGLVKAFGALDDIAGFDAAFFGFSPREAQLLDPQHRVFLECAWEALEHAGCPGDGDDTVTGVYAGVGESSYLLRNLLAQDGLVERIGAFQTSLGNDKDFMPTRVSYKLNLRGPSVSVQTGCSTSLVAVHMACQALAGGECDVALAGGATVVADQDRGYRYEEGGVVSPDGHCRAFDVGASGAVPASGAGVVVLKRLEDALADGDVIHAVIRGSAINNDGARKVGFTAPSVDGQADVITEALDVSGTDPATVSYVEAHGTGTPLGDPIEVTALNSAFAGTGAGDRCALGSVKTNIGHLDTAAGVVGLIKTVLALKARELPPTLHHTAPSPRLGLDEGPFHVNAELTPWRGETLRAGVSSFGIGGTNAHVVLEEAPKRPAATGGSGPRLLPLSAATPTALDTVAANLAAHLRAHPDERLDEVAHTLQSGRRALPYRRFVVTGDTEEAASALLPGPGTRVTETDRSTVFAFSGQGTQRIGMGRALYEHEPVFRAEVDHAAEILLPFLGRDIRELLYPAEDRRDAALTAISSTRYAQPALFVVEFALAKLWMSWGVKPTAMLGHSLGELVAACLAGVMAPRDALRLVAERGRLMQEAAPGAMAAVPLPEAEIVALLTGELALAAVNGPRECVVSGPAAAIEAFEALLAEREVTVKRLRTSHAFHSTMMDAAATAFEAAVAGVRLAPPAVPVASNVTGTWLTDRQATSPRYWARQLLSAVRFDDCLRTVRECDAVLLEIGPGQVLTGLARAATEGRGAVASLPTAAEDGDARREMLAAAGELWCQGVAIDWPTLPGDTPARRTVLPTYPFEHGRHWVDAPHGDTPARTVSPDGLRVRGFRRSAPVAPSPVSGSWLVVTDGPCGVLNGLVEQLRAGNREVTAVPAAALATPDDRTRLLAGEEHLAGVVHGGLLDGGTEALGTLDALCEELAERGTRVVAVASGALDVTGEEELAPAKAASTAWATAGRPGTRNLLDITPPTTPRALRRLTTALHSEVTGPGREPVVALRGTHRFVPELHPLHPATGTDRHRDAHYTVLGDEAHGEAFHRALTRAGATVTRSPGGSATVLVVLDGTVPQDGALATLAEAAALVEGAPAGAVRGCEAHIIGDAPTVSALEAQAALLARESGTPWTTFAWPDAGSAAVEAAAVRVVGSASGDCHAVVTLSEEPEAEAGVPEAADGEPRYADDTERQVAAVLSDLLGIPGVEATANFFQLGGHSLLAAQVVTRIRRACGVELPLRTFVADPTVRGIAAAVRASRTDDTAAEALPVVVPDPDHAHEPFPLTDVQQAYLVGRTGVFELGNVGMHAYEEFDVAGLDLPRMQRAFRRLIQRHGMLRAVVHQHGEQEILAEVPDYVIETGDLRELPEDAARAALEATREAMSHQVFTPEQWPLFELRATVMPGDVGRLHLSVDGLLTDAWAYNLLMRELAHLYADPGAELPELELSFRDYVLAEQSLETTDRFRRAERYWQERIPDLALAPDLPLARDPRTVDVPRFARTAGELPREQWAAVKSAASERGITPTALLLAAYGEALGTWSKNRRFTLNLPLANRLPLHPEVDAIIGDFTSLTLLELDTTAPVPFAERAAAVRDRLVTDLDHRLFSGVRVLREMKKVRGESAAAMPAVFTSLLANDTEEGQLGEVAYSISQTPQVWIDAQVYESDGALVLDIDAVEELFPEGMVAAIHEATLRLLRTLAEDEAGWSRPAPLLVPGAELAAQAEYNRTEGPVPSGLLHEPFFAQAARTPDRTAVITPQRVLSYGELAARAQDIAARLTEPAVGPNDLVAVVMEKGWEQSAAVLGILAAGAAYLPIDPELPDERIRFLLDHGRARAVLTQARVAAAGENRFAGVSTLLHVDELPYDPDATALPLPATATTPRDLAYVIFTSGSTGLPKGVMIDHRGALNTVVDINERFSVGADDRVLALSSLSFDLSVYDVFGPLAVGGALVVPDAGAHRDPAAWLELVNKAEVTLWNSVPALMELFVEHMSVKEITGSPLRTVMLSGDWIPVTLPDRIRRTLGSPEVISLGGATEASIWSILYPIGEVPEDWASIPYGRPMRNQTFHVLDEALRPRPTNVPGQLYIGGIGLACGYLRDETKTNASFIVHPETGQRLYRTGDLGRFLPGGEIEFLGREDFQVKVQGYRIELGEIEAALMQHPGVRAAVVVVQGEPRGAKRLIAFVVPQEGGKVPEDVIEFLGAKLPAYMVPGIYLELDSLPLTANGKVDRRALVVPEDLSDDDAPRHEAPGTPIEQTVADVWASMLGVERVGLHDNFFALGGDSLLAMRSVIRLRKELDVEVPIRALFDSPTLRDVAAVVEDQILAELEDMSEEEAEAMLST</sequence>
<dbReference type="InterPro" id="IPR016035">
    <property type="entry name" value="Acyl_Trfase/lysoPLipase"/>
</dbReference>
<dbReference type="Pfam" id="PF13193">
    <property type="entry name" value="AMP-binding_C"/>
    <property type="match status" value="1"/>
</dbReference>
<evidence type="ECO:0000256" key="10">
    <source>
        <dbReference type="ARBA" id="ARBA00023315"/>
    </source>
</evidence>
<dbReference type="InterPro" id="IPR057737">
    <property type="entry name" value="Condensation_MtbB-like"/>
</dbReference>
<dbReference type="SUPFAM" id="SSF52151">
    <property type="entry name" value="FabD/lysophospholipase-like"/>
    <property type="match status" value="1"/>
</dbReference>
<evidence type="ECO:0000256" key="2">
    <source>
        <dbReference type="ARBA" id="ARBA00005102"/>
    </source>
</evidence>
<dbReference type="SUPFAM" id="SSF52777">
    <property type="entry name" value="CoA-dependent acyltransferases"/>
    <property type="match status" value="2"/>
</dbReference>
<dbReference type="InterPro" id="IPR045851">
    <property type="entry name" value="AMP-bd_C_sf"/>
</dbReference>
<dbReference type="SUPFAM" id="SSF56801">
    <property type="entry name" value="Acetyl-CoA synthetase-like"/>
    <property type="match status" value="1"/>
</dbReference>
<dbReference type="InterPro" id="IPR036291">
    <property type="entry name" value="NAD(P)-bd_dom_sf"/>
</dbReference>
<dbReference type="Proteomes" id="UP001486207">
    <property type="component" value="Unassembled WGS sequence"/>
</dbReference>
<dbReference type="PROSITE" id="PS50075">
    <property type="entry name" value="CARRIER"/>
    <property type="match status" value="2"/>
</dbReference>
<name>A0ABV1XIA3_9ACTN</name>
<dbReference type="NCBIfam" id="TIGR01733">
    <property type="entry name" value="AA-adenyl-dom"/>
    <property type="match status" value="1"/>
</dbReference>
<feature type="domain" description="Ketosynthase family 3 (KS3)" evidence="14">
    <location>
        <begin position="15"/>
        <end position="439"/>
    </location>
</feature>
<organism evidence="15 16">
    <name type="scientific">Streptomyces lanatus</name>
    <dbReference type="NCBI Taxonomy" id="66900"/>
    <lineage>
        <taxon>Bacteria</taxon>
        <taxon>Bacillati</taxon>
        <taxon>Actinomycetota</taxon>
        <taxon>Actinomycetes</taxon>
        <taxon>Kitasatosporales</taxon>
        <taxon>Streptomycetaceae</taxon>
        <taxon>Streptomyces</taxon>
    </lineage>
</organism>
<dbReference type="InterPro" id="IPR020806">
    <property type="entry name" value="PKS_PP-bd"/>
</dbReference>
<dbReference type="InterPro" id="IPR009081">
    <property type="entry name" value="PP-bd_ACP"/>
</dbReference>
<dbReference type="Gene3D" id="3.40.47.10">
    <property type="match status" value="1"/>
</dbReference>
<keyword evidence="9" id="KW-0045">Antibiotic biosynthesis</keyword>
<dbReference type="Pfam" id="PF00698">
    <property type="entry name" value="Acyl_transf_1"/>
    <property type="match status" value="1"/>
</dbReference>
<comment type="pathway">
    <text evidence="2">Siderophore biosynthesis; mycobactin biosynthesis.</text>
</comment>
<dbReference type="Pfam" id="PF16197">
    <property type="entry name" value="KAsynt_C_assoc"/>
    <property type="match status" value="1"/>
</dbReference>
<dbReference type="InterPro" id="IPR050091">
    <property type="entry name" value="PKS_NRPS_Biosynth_Enz"/>
</dbReference>